<sequence length="73" mass="8121">MYPHAKGILNALKDKGVDMAIASISPSRYIAETYIDKLGIKSMFVAQIVAVEPILFSFCFRCCLIRDFSSISD</sequence>
<gene>
    <name evidence="1" type="ORF">L1987_44301</name>
</gene>
<organism evidence="1 2">
    <name type="scientific">Smallanthus sonchifolius</name>
    <dbReference type="NCBI Taxonomy" id="185202"/>
    <lineage>
        <taxon>Eukaryota</taxon>
        <taxon>Viridiplantae</taxon>
        <taxon>Streptophyta</taxon>
        <taxon>Embryophyta</taxon>
        <taxon>Tracheophyta</taxon>
        <taxon>Spermatophyta</taxon>
        <taxon>Magnoliopsida</taxon>
        <taxon>eudicotyledons</taxon>
        <taxon>Gunneridae</taxon>
        <taxon>Pentapetalae</taxon>
        <taxon>asterids</taxon>
        <taxon>campanulids</taxon>
        <taxon>Asterales</taxon>
        <taxon>Asteraceae</taxon>
        <taxon>Asteroideae</taxon>
        <taxon>Heliantheae alliance</taxon>
        <taxon>Millerieae</taxon>
        <taxon>Smallanthus</taxon>
    </lineage>
</organism>
<reference evidence="1 2" key="2">
    <citation type="journal article" date="2022" name="Mol. Ecol. Resour.">
        <title>The genomes of chicory, endive, great burdock and yacon provide insights into Asteraceae paleo-polyploidization history and plant inulin production.</title>
        <authorList>
            <person name="Fan W."/>
            <person name="Wang S."/>
            <person name="Wang H."/>
            <person name="Wang A."/>
            <person name="Jiang F."/>
            <person name="Liu H."/>
            <person name="Zhao H."/>
            <person name="Xu D."/>
            <person name="Zhang Y."/>
        </authorList>
    </citation>
    <scope>NUCLEOTIDE SEQUENCE [LARGE SCALE GENOMIC DNA]</scope>
    <source>
        <strain evidence="2">cv. Yunnan</strain>
        <tissue evidence="1">Leaves</tissue>
    </source>
</reference>
<accession>A0ACB9GPU5</accession>
<reference evidence="2" key="1">
    <citation type="journal article" date="2022" name="Mol. Ecol. Resour.">
        <title>The genomes of chicory, endive, great burdock and yacon provide insights into Asteraceae palaeo-polyploidization history and plant inulin production.</title>
        <authorList>
            <person name="Fan W."/>
            <person name="Wang S."/>
            <person name="Wang H."/>
            <person name="Wang A."/>
            <person name="Jiang F."/>
            <person name="Liu H."/>
            <person name="Zhao H."/>
            <person name="Xu D."/>
            <person name="Zhang Y."/>
        </authorList>
    </citation>
    <scope>NUCLEOTIDE SEQUENCE [LARGE SCALE GENOMIC DNA]</scope>
    <source>
        <strain evidence="2">cv. Yunnan</strain>
    </source>
</reference>
<name>A0ACB9GPU5_9ASTR</name>
<keyword evidence="2" id="KW-1185">Reference proteome</keyword>
<dbReference type="EMBL" id="CM042031">
    <property type="protein sequence ID" value="KAI3785188.1"/>
    <property type="molecule type" value="Genomic_DNA"/>
</dbReference>
<evidence type="ECO:0000313" key="1">
    <source>
        <dbReference type="EMBL" id="KAI3785188.1"/>
    </source>
</evidence>
<proteinExistence type="predicted"/>
<protein>
    <submittedName>
        <fullName evidence="1">Uncharacterized protein</fullName>
    </submittedName>
</protein>
<comment type="caution">
    <text evidence="1">The sequence shown here is derived from an EMBL/GenBank/DDBJ whole genome shotgun (WGS) entry which is preliminary data.</text>
</comment>
<evidence type="ECO:0000313" key="2">
    <source>
        <dbReference type="Proteomes" id="UP001056120"/>
    </source>
</evidence>
<dbReference type="Proteomes" id="UP001056120">
    <property type="component" value="Linkage Group LG14"/>
</dbReference>